<dbReference type="AlphaFoldDB" id="A0A2G9ZE00"/>
<dbReference type="PANTHER" id="PTHR12526:SF595">
    <property type="entry name" value="BLL5217 PROTEIN"/>
    <property type="match status" value="1"/>
</dbReference>
<accession>A0A2G9ZE00</accession>
<evidence type="ECO:0000313" key="3">
    <source>
        <dbReference type="EMBL" id="PIP31374.1"/>
    </source>
</evidence>
<protein>
    <submittedName>
        <fullName evidence="3">Glycosyl transferase</fullName>
    </submittedName>
</protein>
<comment type="caution">
    <text evidence="3">The sequence shown here is derived from an EMBL/GenBank/DDBJ whole genome shotgun (WGS) entry which is preliminary data.</text>
</comment>
<dbReference type="Pfam" id="PF00534">
    <property type="entry name" value="Glycos_transf_1"/>
    <property type="match status" value="1"/>
</dbReference>
<evidence type="ECO:0000259" key="1">
    <source>
        <dbReference type="Pfam" id="PF00534"/>
    </source>
</evidence>
<dbReference type="CDD" id="cd03802">
    <property type="entry name" value="GT4_AviGT4-like"/>
    <property type="match status" value="1"/>
</dbReference>
<feature type="domain" description="Glycosyltransferase subfamily 4-like N-terminal" evidence="2">
    <location>
        <begin position="21"/>
        <end position="168"/>
    </location>
</feature>
<reference evidence="3 4" key="1">
    <citation type="submission" date="2017-09" db="EMBL/GenBank/DDBJ databases">
        <title>Depth-based differentiation of microbial function through sediment-hosted aquifers and enrichment of novel symbionts in the deep terrestrial subsurface.</title>
        <authorList>
            <person name="Probst A.J."/>
            <person name="Ladd B."/>
            <person name="Jarett J.K."/>
            <person name="Geller-Mcgrath D.E."/>
            <person name="Sieber C.M."/>
            <person name="Emerson J.B."/>
            <person name="Anantharaman K."/>
            <person name="Thomas B.C."/>
            <person name="Malmstrom R."/>
            <person name="Stieglmeier M."/>
            <person name="Klingl A."/>
            <person name="Woyke T."/>
            <person name="Ryan C.M."/>
            <person name="Banfield J.F."/>
        </authorList>
    </citation>
    <scope>NUCLEOTIDE SEQUENCE [LARGE SCALE GENOMIC DNA]</scope>
    <source>
        <strain evidence="3">CG23_combo_of_CG06-09_8_20_14_all_37_87_8</strain>
    </source>
</reference>
<dbReference type="GO" id="GO:0016757">
    <property type="term" value="F:glycosyltransferase activity"/>
    <property type="evidence" value="ECO:0007669"/>
    <property type="project" value="InterPro"/>
</dbReference>
<proteinExistence type="predicted"/>
<dbReference type="InterPro" id="IPR001296">
    <property type="entry name" value="Glyco_trans_1"/>
</dbReference>
<dbReference type="InterPro" id="IPR028098">
    <property type="entry name" value="Glyco_trans_4-like_N"/>
</dbReference>
<dbReference type="Proteomes" id="UP000230447">
    <property type="component" value="Unassembled WGS sequence"/>
</dbReference>
<name>A0A2G9ZE00_9BACT</name>
<gene>
    <name evidence="3" type="ORF">COX24_03965</name>
</gene>
<sequence length="348" mass="40351">MKKLKIAQVAPLWFAVPPKKYGGTERIVSFLTEGFHEKGHDVTLFASGDSKTKAKLVPFVKKGLMEMGMQWGHYWWNLLHYSDVFQKANQFDIIHCHWEMMGTYFQRFVKTPVIHTLHNTPTDKNPFWKVYDYFKNDANLAYISKSEKNKAKVKVKNSFVVYNGMDMDPFYFNPTPKDYFVWVARVSPEKGIETAIKIAKKAGVKLLMAGQIQPQREKYFKEKIKPHLNKNIRFLGELTLKELVDLYAGAKALLYPIDWEEPFGLVMTEAMACGTPVIAYNRGSVPEIVIHGKTGFVVKDVREAIAAVKKIDQIKREDCRERVLKNYTKEIMVNNYEKLYYKLLANKK</sequence>
<evidence type="ECO:0000259" key="2">
    <source>
        <dbReference type="Pfam" id="PF13439"/>
    </source>
</evidence>
<dbReference type="PANTHER" id="PTHR12526">
    <property type="entry name" value="GLYCOSYLTRANSFERASE"/>
    <property type="match status" value="1"/>
</dbReference>
<keyword evidence="3" id="KW-0808">Transferase</keyword>
<dbReference type="Gene3D" id="3.40.50.2000">
    <property type="entry name" value="Glycogen Phosphorylase B"/>
    <property type="match status" value="2"/>
</dbReference>
<dbReference type="Pfam" id="PF13439">
    <property type="entry name" value="Glyco_transf_4"/>
    <property type="match status" value="1"/>
</dbReference>
<feature type="domain" description="Glycosyl transferase family 1" evidence="1">
    <location>
        <begin position="174"/>
        <end position="329"/>
    </location>
</feature>
<organism evidence="3 4">
    <name type="scientific">bacterium (Candidatus Gribaldobacteria) CG23_combo_of_CG06-09_8_20_14_all_37_87_8</name>
    <dbReference type="NCBI Taxonomy" id="2014278"/>
    <lineage>
        <taxon>Bacteria</taxon>
        <taxon>Candidatus Gribaldobacteria</taxon>
    </lineage>
</organism>
<dbReference type="EMBL" id="PCSB01000084">
    <property type="protein sequence ID" value="PIP31374.1"/>
    <property type="molecule type" value="Genomic_DNA"/>
</dbReference>
<dbReference type="SUPFAM" id="SSF53756">
    <property type="entry name" value="UDP-Glycosyltransferase/glycogen phosphorylase"/>
    <property type="match status" value="1"/>
</dbReference>
<evidence type="ECO:0000313" key="4">
    <source>
        <dbReference type="Proteomes" id="UP000230447"/>
    </source>
</evidence>